<dbReference type="Proteomes" id="UP000823046">
    <property type="component" value="Unassembled WGS sequence"/>
</dbReference>
<keyword evidence="3" id="KW-1185">Reference proteome</keyword>
<feature type="non-terminal residue" evidence="2">
    <location>
        <position position="198"/>
    </location>
</feature>
<dbReference type="SUPFAM" id="SSF54001">
    <property type="entry name" value="Cysteine proteinases"/>
    <property type="match status" value="1"/>
</dbReference>
<dbReference type="PANTHER" id="PTHR12419:SF7">
    <property type="entry name" value="OTU DOMAIN-CONTAINING PROTEIN 3"/>
    <property type="match status" value="1"/>
</dbReference>
<dbReference type="PANTHER" id="PTHR12419">
    <property type="entry name" value="OTU DOMAIN CONTAINING PROTEIN"/>
    <property type="match status" value="1"/>
</dbReference>
<accession>A0ABQ7J4Z2</accession>
<proteinExistence type="predicted"/>
<dbReference type="Gene3D" id="3.90.70.80">
    <property type="match status" value="1"/>
</dbReference>
<dbReference type="EMBL" id="JADAQX010001013">
    <property type="protein sequence ID" value="KAF8819039.1"/>
    <property type="molecule type" value="Genomic_DNA"/>
</dbReference>
<dbReference type="Pfam" id="PF02338">
    <property type="entry name" value="OTU"/>
    <property type="match status" value="1"/>
</dbReference>
<evidence type="ECO:0000313" key="2">
    <source>
        <dbReference type="EMBL" id="KAF8819039.1"/>
    </source>
</evidence>
<evidence type="ECO:0000313" key="3">
    <source>
        <dbReference type="Proteomes" id="UP000823046"/>
    </source>
</evidence>
<gene>
    <name evidence="2" type="ORF">IE077_001832</name>
</gene>
<dbReference type="InterPro" id="IPR003323">
    <property type="entry name" value="OTU_dom"/>
</dbReference>
<keyword evidence="2" id="KW-0645">Protease</keyword>
<name>A0ABQ7J4Z2_9APIC</name>
<organism evidence="2 3">
    <name type="scientific">Cardiosporidium cionae</name>
    <dbReference type="NCBI Taxonomy" id="476202"/>
    <lineage>
        <taxon>Eukaryota</taxon>
        <taxon>Sar</taxon>
        <taxon>Alveolata</taxon>
        <taxon>Apicomplexa</taxon>
        <taxon>Aconoidasida</taxon>
        <taxon>Nephromycida</taxon>
        <taxon>Cardiosporidium</taxon>
    </lineage>
</organism>
<dbReference type="GO" id="GO:0008233">
    <property type="term" value="F:peptidase activity"/>
    <property type="evidence" value="ECO:0007669"/>
    <property type="project" value="UniProtKB-KW"/>
</dbReference>
<dbReference type="InterPro" id="IPR050704">
    <property type="entry name" value="Peptidase_C85-like"/>
</dbReference>
<dbReference type="CDD" id="cd22771">
    <property type="entry name" value="OTU_plant_OTU7-like"/>
    <property type="match status" value="1"/>
</dbReference>
<feature type="domain" description="OTU" evidence="1">
    <location>
        <begin position="1"/>
        <end position="104"/>
    </location>
</feature>
<protein>
    <submittedName>
        <fullName evidence="2">OTU family cysteine protease</fullName>
    </submittedName>
</protein>
<evidence type="ECO:0000259" key="1">
    <source>
        <dbReference type="PROSITE" id="PS50802"/>
    </source>
</evidence>
<dbReference type="GO" id="GO:0006508">
    <property type="term" value="P:proteolysis"/>
    <property type="evidence" value="ECO:0007669"/>
    <property type="project" value="UniProtKB-KW"/>
</dbReference>
<keyword evidence="2" id="KW-0378">Hydrolase</keyword>
<dbReference type="InterPro" id="IPR038765">
    <property type="entry name" value="Papain-like_cys_pep_sf"/>
</dbReference>
<sequence length="198" mass="22931">MLGNEESHRDIRFLTTTYLAEHREEFEYFIEDDEPFIHYVERMSNPSIWAGHLELQILSLIYKVNVLVHHPHEPTYVLCNFPDSAECVQLSYHNVAHYNSVRLLTDRENCVATKLTLEQIKHFKKSLIDGESIEETAIPSTAEVEIFSIDPPLSPSSSKKNTVAAISTSDALHVYTESEYYMFFLIKNMESSLLSYFF</sequence>
<dbReference type="PROSITE" id="PS50802">
    <property type="entry name" value="OTU"/>
    <property type="match status" value="1"/>
</dbReference>
<reference evidence="2 3" key="1">
    <citation type="journal article" date="2020" name="bioRxiv">
        <title>Metabolic contributions of an alphaproteobacterial endosymbiont in the apicomplexan Cardiosporidium cionae.</title>
        <authorList>
            <person name="Hunter E.S."/>
            <person name="Paight C.J."/>
            <person name="Lane C.E."/>
        </authorList>
    </citation>
    <scope>NUCLEOTIDE SEQUENCE [LARGE SCALE GENOMIC DNA]</scope>
    <source>
        <strain evidence="2">ESH_2018</strain>
    </source>
</reference>
<comment type="caution">
    <text evidence="2">The sequence shown here is derived from an EMBL/GenBank/DDBJ whole genome shotgun (WGS) entry which is preliminary data.</text>
</comment>